<organism evidence="2 3">
    <name type="scientific">Oleomonas cavernae</name>
    <dbReference type="NCBI Taxonomy" id="2320859"/>
    <lineage>
        <taxon>Bacteria</taxon>
        <taxon>Pseudomonadati</taxon>
        <taxon>Pseudomonadota</taxon>
        <taxon>Alphaproteobacteria</taxon>
        <taxon>Acetobacterales</taxon>
        <taxon>Acetobacteraceae</taxon>
        <taxon>Oleomonas</taxon>
    </lineage>
</organism>
<dbReference type="InterPro" id="IPR007893">
    <property type="entry name" value="Spore_coat_U/FanG"/>
</dbReference>
<accession>A0A418WDR6</accession>
<dbReference type="PANTHER" id="PTHR37089">
    <property type="entry name" value="PROTEIN U-RELATED"/>
    <property type="match status" value="1"/>
</dbReference>
<evidence type="ECO:0000259" key="1">
    <source>
        <dbReference type="Pfam" id="PF05229"/>
    </source>
</evidence>
<dbReference type="Proteomes" id="UP000284605">
    <property type="component" value="Unassembled WGS sequence"/>
</dbReference>
<feature type="domain" description="Spore coat protein U/FanG" evidence="1">
    <location>
        <begin position="46"/>
        <end position="182"/>
    </location>
</feature>
<dbReference type="EMBL" id="QYUK01000011">
    <property type="protein sequence ID" value="RJF88089.1"/>
    <property type="molecule type" value="Genomic_DNA"/>
</dbReference>
<sequence length="185" mass="18277">MPSLAAWATLWETKRMRSASAVIGALGLAALAIGAAQAASDHAGPSFQVTASVAASCSTSIGNLAFGAYDPGSARSGSTTLVVTCTNGTAYRVGADEGVNGASVTTRQMELTTGTDLLAYSLTIGTNGGSHLGSNWGNDTTGGTDTVDGTGTGAAVNVTINGSVAAAQYVAPGSYADTVTVTVWY</sequence>
<gene>
    <name evidence="2" type="ORF">D3874_14560</name>
</gene>
<protein>
    <submittedName>
        <fullName evidence="2">SCPU domain-containing protein</fullName>
    </submittedName>
</protein>
<proteinExistence type="predicted"/>
<dbReference type="PANTHER" id="PTHR37089:SF4">
    <property type="entry name" value="EXPORTED PROTEIN"/>
    <property type="match status" value="1"/>
</dbReference>
<dbReference type="InterPro" id="IPR053167">
    <property type="entry name" value="Spore_coat_component"/>
</dbReference>
<reference evidence="2 3" key="1">
    <citation type="submission" date="2018-09" db="EMBL/GenBank/DDBJ databases">
        <authorList>
            <person name="Zhu H."/>
        </authorList>
    </citation>
    <scope>NUCLEOTIDE SEQUENCE [LARGE SCALE GENOMIC DNA]</scope>
    <source>
        <strain evidence="2 3">K1W22B-8</strain>
    </source>
</reference>
<dbReference type="SMART" id="SM00972">
    <property type="entry name" value="SCPU"/>
    <property type="match status" value="1"/>
</dbReference>
<comment type="caution">
    <text evidence="2">The sequence shown here is derived from an EMBL/GenBank/DDBJ whole genome shotgun (WGS) entry which is preliminary data.</text>
</comment>
<name>A0A418WDR6_9PROT</name>
<evidence type="ECO:0000313" key="3">
    <source>
        <dbReference type="Proteomes" id="UP000284605"/>
    </source>
</evidence>
<dbReference type="AlphaFoldDB" id="A0A418WDR6"/>
<dbReference type="Pfam" id="PF05229">
    <property type="entry name" value="SCPU"/>
    <property type="match status" value="1"/>
</dbReference>
<evidence type="ECO:0000313" key="2">
    <source>
        <dbReference type="EMBL" id="RJF88089.1"/>
    </source>
</evidence>
<keyword evidence="3" id="KW-1185">Reference proteome</keyword>